<reference evidence="1 2" key="1">
    <citation type="submission" date="2018-07" db="EMBL/GenBank/DDBJ databases">
        <title>Chryseobacterium lacus sp. nov., isolated from lake water.</title>
        <authorList>
            <person name="Li C.-M."/>
        </authorList>
    </citation>
    <scope>NUCLEOTIDE SEQUENCE [LARGE SCALE GENOMIC DNA]</scope>
    <source>
        <strain evidence="1 2">YLOS41</strain>
    </source>
</reference>
<dbReference type="EMBL" id="QPIE01000005">
    <property type="protein sequence ID" value="RCU42717.1"/>
    <property type="molecule type" value="Genomic_DNA"/>
</dbReference>
<evidence type="ECO:0000313" key="2">
    <source>
        <dbReference type="Proteomes" id="UP000252172"/>
    </source>
</evidence>
<dbReference type="InterPro" id="IPR025563">
    <property type="entry name" value="DUF4286"/>
</dbReference>
<dbReference type="AlphaFoldDB" id="A0A368MWT0"/>
<organism evidence="1 2">
    <name type="scientific">Chryseobacterium lacus</name>
    <dbReference type="NCBI Taxonomy" id="2058346"/>
    <lineage>
        <taxon>Bacteria</taxon>
        <taxon>Pseudomonadati</taxon>
        <taxon>Bacteroidota</taxon>
        <taxon>Flavobacteriia</taxon>
        <taxon>Flavobacteriales</taxon>
        <taxon>Weeksellaceae</taxon>
        <taxon>Chryseobacterium group</taxon>
        <taxon>Chryseobacterium</taxon>
    </lineage>
</organism>
<name>A0A368MWT0_9FLAO</name>
<gene>
    <name evidence="1" type="ORF">DQ356_07835</name>
</gene>
<dbReference type="RefSeq" id="WP_114303929.1">
    <property type="nucleotide sequence ID" value="NZ_QPIE01000005.1"/>
</dbReference>
<proteinExistence type="predicted"/>
<comment type="caution">
    <text evidence="1">The sequence shown here is derived from an EMBL/GenBank/DDBJ whole genome shotgun (WGS) entry which is preliminary data.</text>
</comment>
<dbReference type="Proteomes" id="UP000252172">
    <property type="component" value="Unassembled WGS sequence"/>
</dbReference>
<sequence length="111" mass="13003">MNILSLTFHSTENAFAQWQEYTENELVNLVENLMDVEQYIVSEVESEMIREGNNTNLLLFFSTETLRRDFLESELLNIEERITKKFGTEVMVFSTLLNPKSNTFKKQKAAK</sequence>
<protein>
    <submittedName>
        <fullName evidence="1">DUF4286 family protein</fullName>
    </submittedName>
</protein>
<dbReference type="OrthoDB" id="1260486at2"/>
<keyword evidence="2" id="KW-1185">Reference proteome</keyword>
<evidence type="ECO:0000313" key="1">
    <source>
        <dbReference type="EMBL" id="RCU42717.1"/>
    </source>
</evidence>
<dbReference type="Pfam" id="PF14114">
    <property type="entry name" value="DUF4286"/>
    <property type="match status" value="1"/>
</dbReference>
<accession>A0A368MWT0</accession>